<sequence length="80" mass="9133">MGDLCLRIARFQDCKRREGRGETALFVWVLTMDKMSTGKQRQLFSRSRCCDGDRGIPDRLCHALHVTIISYHSPGFSGRS</sequence>
<dbReference type="EMBL" id="AKCU01000497">
    <property type="protein sequence ID" value="EKV05633.1"/>
    <property type="molecule type" value="Genomic_DNA"/>
</dbReference>
<protein>
    <submittedName>
        <fullName evidence="1">Uncharacterized protein</fullName>
    </submittedName>
</protein>
<evidence type="ECO:0000313" key="1">
    <source>
        <dbReference type="EMBL" id="EKV05633.1"/>
    </source>
</evidence>
<comment type="caution">
    <text evidence="1">The sequence shown here is derived from an EMBL/GenBank/DDBJ whole genome shotgun (WGS) entry which is preliminary data.</text>
</comment>
<organism evidence="1 2">
    <name type="scientific">Penicillium digitatum (strain Pd1 / CECT 20795)</name>
    <name type="common">Green mold</name>
    <dbReference type="NCBI Taxonomy" id="1170230"/>
    <lineage>
        <taxon>Eukaryota</taxon>
        <taxon>Fungi</taxon>
        <taxon>Dikarya</taxon>
        <taxon>Ascomycota</taxon>
        <taxon>Pezizomycotina</taxon>
        <taxon>Eurotiomycetes</taxon>
        <taxon>Eurotiomycetidae</taxon>
        <taxon>Eurotiales</taxon>
        <taxon>Aspergillaceae</taxon>
        <taxon>Penicillium</taxon>
    </lineage>
</organism>
<proteinExistence type="predicted"/>
<dbReference type="VEuPathDB" id="FungiDB:PDIP_82320"/>
<reference evidence="2" key="1">
    <citation type="journal article" date="2012" name="BMC Genomics">
        <title>Genome sequence of the necrotrophic fungus Penicillium digitatum, the main postharvest pathogen of citrus.</title>
        <authorList>
            <person name="Marcet-Houben M."/>
            <person name="Ballester A.-R."/>
            <person name="de la Fuente B."/>
            <person name="Harries E."/>
            <person name="Marcos J.F."/>
            <person name="Gonzalez-Candelas L."/>
            <person name="Gabaldon T."/>
        </authorList>
    </citation>
    <scope>NUCLEOTIDE SEQUENCE [LARGE SCALE GENOMIC DNA]</scope>
    <source>
        <strain evidence="2">Pd1 / CECT 20795</strain>
    </source>
</reference>
<accession>K9FS94</accession>
<dbReference type="OrthoDB" id="4348760at2759"/>
<dbReference type="KEGG" id="pdp:PDIP_82320"/>
<dbReference type="Proteomes" id="UP000009886">
    <property type="component" value="Unassembled WGS sequence"/>
</dbReference>
<dbReference type="HOGENOM" id="CLU_2590502_0_0_1"/>
<name>K9FS94_PEND1</name>
<evidence type="ECO:0000313" key="2">
    <source>
        <dbReference type="Proteomes" id="UP000009886"/>
    </source>
</evidence>
<gene>
    <name evidence="1" type="ORF">PDIP_82320</name>
</gene>
<dbReference type="AlphaFoldDB" id="K9FS94"/>